<keyword evidence="2" id="KW-0472">Membrane</keyword>
<dbReference type="EMBL" id="JBHSBM010000075">
    <property type="protein sequence ID" value="MFC4062990.1"/>
    <property type="molecule type" value="Genomic_DNA"/>
</dbReference>
<feature type="transmembrane region" description="Helical" evidence="2">
    <location>
        <begin position="20"/>
        <end position="47"/>
    </location>
</feature>
<protein>
    <submittedName>
        <fullName evidence="3">Glycosyltransferase 87 family protein</fullName>
    </submittedName>
</protein>
<dbReference type="Pfam" id="PF26314">
    <property type="entry name" value="MptA_B_family"/>
    <property type="match status" value="1"/>
</dbReference>
<evidence type="ECO:0000313" key="4">
    <source>
        <dbReference type="Proteomes" id="UP001595850"/>
    </source>
</evidence>
<evidence type="ECO:0000256" key="2">
    <source>
        <dbReference type="SAM" id="Phobius"/>
    </source>
</evidence>
<comment type="caution">
    <text evidence="3">The sequence shown here is derived from an EMBL/GenBank/DDBJ whole genome shotgun (WGS) entry which is preliminary data.</text>
</comment>
<dbReference type="RefSeq" id="WP_377294597.1">
    <property type="nucleotide sequence ID" value="NZ_JBHSBM010000075.1"/>
</dbReference>
<feature type="transmembrane region" description="Helical" evidence="2">
    <location>
        <begin position="297"/>
        <end position="317"/>
    </location>
</feature>
<sequence length="526" mass="53079">MTQDTVVAGGPVRRGPRDALAGLAPVAITLSVGLTVLIGLLGPSAMVPRLPGPSWQPPYSLAAGPDGHLVIALAGAAIVLGGLGLAAGLRSAWRPDPRRLLVAGSAVAGLLAFLPPSGSADHLNYAAYGRLAALGHDPYAVAPAAFPGDPVAGAVEEWTGVTSVYGPVATAVQALSSLVGGESVRLTVFAMALFNAAAFVGTALLLHRFTAADPGLQRRAALLWAVNPLMIYHLSAGMHVDTMAVACMAAALCALLSTGRAARHAASGVLLGLGIGVKLNAGLVALGPAWALRRDPGRLAVVAGTATATVAAVYAAAGPHVLDQVGAAGRKVSLATPWQQVKLGLQTLFGPGAYTAWIQAGSVLLLAVLAWLLLRAAPRGPAVPGVPGSGLPGGPSGSLSGGGLPGGPPGADVPAPAVAALVVVAWLFAAPYALPWYDGLAFALLAMTASWPALEGFVVARTTILSLGYLPAREALRPDDLLWLKTAVRQQVVPWSLLALTAALAWWAARAGARARRRPASAAPRP</sequence>
<feature type="transmembrane region" description="Helical" evidence="2">
    <location>
        <begin position="100"/>
        <end position="118"/>
    </location>
</feature>
<feature type="region of interest" description="Disordered" evidence="1">
    <location>
        <begin position="386"/>
        <end position="406"/>
    </location>
</feature>
<organism evidence="3 4">
    <name type="scientific">Planomonospora corallina</name>
    <dbReference type="NCBI Taxonomy" id="1806052"/>
    <lineage>
        <taxon>Bacteria</taxon>
        <taxon>Bacillati</taxon>
        <taxon>Actinomycetota</taxon>
        <taxon>Actinomycetes</taxon>
        <taxon>Streptosporangiales</taxon>
        <taxon>Streptosporangiaceae</taxon>
        <taxon>Planomonospora</taxon>
    </lineage>
</organism>
<proteinExistence type="predicted"/>
<name>A0ABV8IGG3_9ACTN</name>
<dbReference type="Proteomes" id="UP001595850">
    <property type="component" value="Unassembled WGS sequence"/>
</dbReference>
<feature type="compositionally biased region" description="Gly residues" evidence="1">
    <location>
        <begin position="387"/>
        <end position="405"/>
    </location>
</feature>
<feature type="transmembrane region" description="Helical" evidence="2">
    <location>
        <begin position="67"/>
        <end position="88"/>
    </location>
</feature>
<keyword evidence="4" id="KW-1185">Reference proteome</keyword>
<feature type="transmembrane region" description="Helical" evidence="2">
    <location>
        <begin position="269"/>
        <end position="291"/>
    </location>
</feature>
<feature type="transmembrane region" description="Helical" evidence="2">
    <location>
        <begin position="242"/>
        <end position="262"/>
    </location>
</feature>
<accession>A0ABV8IGG3</accession>
<keyword evidence="2" id="KW-1133">Transmembrane helix</keyword>
<evidence type="ECO:0000313" key="3">
    <source>
        <dbReference type="EMBL" id="MFC4062990.1"/>
    </source>
</evidence>
<feature type="transmembrane region" description="Helical" evidence="2">
    <location>
        <begin position="219"/>
        <end position="236"/>
    </location>
</feature>
<reference evidence="4" key="1">
    <citation type="journal article" date="2019" name="Int. J. Syst. Evol. Microbiol.">
        <title>The Global Catalogue of Microorganisms (GCM) 10K type strain sequencing project: providing services to taxonomists for standard genome sequencing and annotation.</title>
        <authorList>
            <consortium name="The Broad Institute Genomics Platform"/>
            <consortium name="The Broad Institute Genome Sequencing Center for Infectious Disease"/>
            <person name="Wu L."/>
            <person name="Ma J."/>
        </authorList>
    </citation>
    <scope>NUCLEOTIDE SEQUENCE [LARGE SCALE GENOMIC DNA]</scope>
    <source>
        <strain evidence="4">TBRC 4489</strain>
    </source>
</reference>
<feature type="transmembrane region" description="Helical" evidence="2">
    <location>
        <begin position="413"/>
        <end position="434"/>
    </location>
</feature>
<gene>
    <name evidence="3" type="ORF">ACFOWE_32315</name>
</gene>
<feature type="transmembrane region" description="Helical" evidence="2">
    <location>
        <begin position="441"/>
        <end position="472"/>
    </location>
</feature>
<feature type="transmembrane region" description="Helical" evidence="2">
    <location>
        <begin position="186"/>
        <end position="207"/>
    </location>
</feature>
<keyword evidence="2" id="KW-0812">Transmembrane</keyword>
<feature type="transmembrane region" description="Helical" evidence="2">
    <location>
        <begin position="352"/>
        <end position="374"/>
    </location>
</feature>
<evidence type="ECO:0000256" key="1">
    <source>
        <dbReference type="SAM" id="MobiDB-lite"/>
    </source>
</evidence>
<feature type="transmembrane region" description="Helical" evidence="2">
    <location>
        <begin position="492"/>
        <end position="509"/>
    </location>
</feature>